<evidence type="ECO:0000256" key="3">
    <source>
        <dbReference type="ARBA" id="ARBA00022603"/>
    </source>
</evidence>
<gene>
    <name evidence="7" type="ORF">METZ01_LOCUS508425</name>
</gene>
<dbReference type="AlphaFoldDB" id="A0A383EFP6"/>
<evidence type="ECO:0000256" key="4">
    <source>
        <dbReference type="ARBA" id="ARBA00022679"/>
    </source>
</evidence>
<keyword evidence="3" id="KW-0489">Methyltransferase</keyword>
<dbReference type="InterPro" id="IPR029063">
    <property type="entry name" value="SAM-dependent_MTases_sf"/>
</dbReference>
<comment type="catalytic activity">
    <reaction evidence="1">
        <text>guanosine(46) in tRNA + S-adenosyl-L-methionine = N(7)-methylguanosine(46) in tRNA + S-adenosyl-L-homocysteine</text>
        <dbReference type="Rhea" id="RHEA:42708"/>
        <dbReference type="Rhea" id="RHEA-COMP:10188"/>
        <dbReference type="Rhea" id="RHEA-COMP:10189"/>
        <dbReference type="ChEBI" id="CHEBI:57856"/>
        <dbReference type="ChEBI" id="CHEBI:59789"/>
        <dbReference type="ChEBI" id="CHEBI:74269"/>
        <dbReference type="ChEBI" id="CHEBI:74480"/>
        <dbReference type="EC" id="2.1.1.33"/>
    </reaction>
</comment>
<keyword evidence="4" id="KW-0808">Transferase</keyword>
<evidence type="ECO:0000313" key="7">
    <source>
        <dbReference type="EMBL" id="SVE55571.1"/>
    </source>
</evidence>
<keyword evidence="6" id="KW-0819">tRNA processing</keyword>
<dbReference type="InterPro" id="IPR003358">
    <property type="entry name" value="tRNA_(Gua-N-7)_MeTrfase_Trmb"/>
</dbReference>
<dbReference type="GO" id="GO:0008176">
    <property type="term" value="F:tRNA (guanine(46)-N7)-methyltransferase activity"/>
    <property type="evidence" value="ECO:0007669"/>
    <property type="project" value="UniProtKB-EC"/>
</dbReference>
<evidence type="ECO:0000256" key="6">
    <source>
        <dbReference type="ARBA" id="ARBA00022694"/>
    </source>
</evidence>
<sequence>VRTIRSFVRRAGRLTTPQQGALVELWPIYGIELKEELLDLDEIFGRRAERVLDIGFGNGDALIFSTQENPEQDFIGIEVHKPGMGHCLLMARASG</sequence>
<dbReference type="PROSITE" id="PS51625">
    <property type="entry name" value="SAM_MT_TRMB"/>
    <property type="match status" value="1"/>
</dbReference>
<feature type="non-terminal residue" evidence="7">
    <location>
        <position position="1"/>
    </location>
</feature>
<evidence type="ECO:0000256" key="2">
    <source>
        <dbReference type="ARBA" id="ARBA00011977"/>
    </source>
</evidence>
<proteinExistence type="predicted"/>
<dbReference type="EMBL" id="UINC01225480">
    <property type="protein sequence ID" value="SVE55571.1"/>
    <property type="molecule type" value="Genomic_DNA"/>
</dbReference>
<name>A0A383EFP6_9ZZZZ</name>
<dbReference type="Pfam" id="PF02390">
    <property type="entry name" value="Methyltransf_4"/>
    <property type="match status" value="1"/>
</dbReference>
<dbReference type="Gene3D" id="3.40.50.150">
    <property type="entry name" value="Vaccinia Virus protein VP39"/>
    <property type="match status" value="1"/>
</dbReference>
<protein>
    <recommendedName>
        <fullName evidence="2">tRNA (guanine(46)-N(7))-methyltransferase</fullName>
        <ecNumber evidence="2">2.1.1.33</ecNumber>
    </recommendedName>
</protein>
<dbReference type="EC" id="2.1.1.33" evidence="2"/>
<organism evidence="7">
    <name type="scientific">marine metagenome</name>
    <dbReference type="NCBI Taxonomy" id="408172"/>
    <lineage>
        <taxon>unclassified sequences</taxon>
        <taxon>metagenomes</taxon>
        <taxon>ecological metagenomes</taxon>
    </lineage>
</organism>
<accession>A0A383EFP6</accession>
<keyword evidence="5" id="KW-0949">S-adenosyl-L-methionine</keyword>
<evidence type="ECO:0000256" key="5">
    <source>
        <dbReference type="ARBA" id="ARBA00022691"/>
    </source>
</evidence>
<dbReference type="SUPFAM" id="SSF53335">
    <property type="entry name" value="S-adenosyl-L-methionine-dependent methyltransferases"/>
    <property type="match status" value="1"/>
</dbReference>
<feature type="non-terminal residue" evidence="7">
    <location>
        <position position="95"/>
    </location>
</feature>
<evidence type="ECO:0000256" key="1">
    <source>
        <dbReference type="ARBA" id="ARBA00000142"/>
    </source>
</evidence>
<reference evidence="7" key="1">
    <citation type="submission" date="2018-05" db="EMBL/GenBank/DDBJ databases">
        <authorList>
            <person name="Lanie J.A."/>
            <person name="Ng W.-L."/>
            <person name="Kazmierczak K.M."/>
            <person name="Andrzejewski T.M."/>
            <person name="Davidsen T.M."/>
            <person name="Wayne K.J."/>
            <person name="Tettelin H."/>
            <person name="Glass J.I."/>
            <person name="Rusch D."/>
            <person name="Podicherti R."/>
            <person name="Tsui H.-C.T."/>
            <person name="Winkler M.E."/>
        </authorList>
    </citation>
    <scope>NUCLEOTIDE SEQUENCE</scope>
</reference>